<protein>
    <submittedName>
        <fullName evidence="1">Uncharacterized protein</fullName>
    </submittedName>
</protein>
<sequence>MSKVIGNVGMLDLTQATEESVKSIERIGNVGMVLYRAETAHLLTLLKNAGNIGKTLEIPKDHRYYNGTLHLNEEYFKLLEQPENVFVNGVVMIDQHVTLETFQKGQLHLVVNGEVYTPQHLAGAVTASLLKVGGASVEIHTYKSLPRFESGKFQLTNAYLASAREPIHLVVNGVLQFDKDLDMEQFATLTDCLRINGKAIIYEEQSPYFYDKIQAINGLVQVIPAGYQYLTKSLRLNARSIRRFKNQKFYTKHPILIEADVSREAFSSAIAEIQSSSFIICSEDVEDLVWERCPDLNTEIVSYEHTYVFVDGEETWSKEQLLAMEHPVSFIVDGTLNIDDDVTEEVLKNTLQSLDLFGEVMVADKRMKGVLHPYLRTNTGMIRVKGMGEEPAGIGNVGMLSL</sequence>
<evidence type="ECO:0000313" key="1">
    <source>
        <dbReference type="EMBL" id="SMF89965.1"/>
    </source>
</evidence>
<organism evidence="1 2">
    <name type="scientific">Paenibacillus uliginis N3/975</name>
    <dbReference type="NCBI Taxonomy" id="1313296"/>
    <lineage>
        <taxon>Bacteria</taxon>
        <taxon>Bacillati</taxon>
        <taxon>Bacillota</taxon>
        <taxon>Bacilli</taxon>
        <taxon>Bacillales</taxon>
        <taxon>Paenibacillaceae</taxon>
        <taxon>Paenibacillus</taxon>
    </lineage>
</organism>
<gene>
    <name evidence="1" type="ORF">SAMN05661091_4848</name>
</gene>
<dbReference type="STRING" id="1313296.SAMN05661091_4848"/>
<dbReference type="AlphaFoldDB" id="A0A1X7HNS7"/>
<name>A0A1X7HNS7_9BACL</name>
<dbReference type="Proteomes" id="UP000192940">
    <property type="component" value="Chromosome I"/>
</dbReference>
<dbReference type="RefSeq" id="WP_208915546.1">
    <property type="nucleotide sequence ID" value="NZ_LT840184.1"/>
</dbReference>
<reference evidence="1 2" key="1">
    <citation type="submission" date="2017-04" db="EMBL/GenBank/DDBJ databases">
        <authorList>
            <person name="Afonso C.L."/>
            <person name="Miller P.J."/>
            <person name="Scott M.A."/>
            <person name="Spackman E."/>
            <person name="Goraichik I."/>
            <person name="Dimitrov K.M."/>
            <person name="Suarez D.L."/>
            <person name="Swayne D.E."/>
        </authorList>
    </citation>
    <scope>NUCLEOTIDE SEQUENCE [LARGE SCALE GENOMIC DNA]</scope>
    <source>
        <strain evidence="1 2">N3/975</strain>
    </source>
</reference>
<proteinExistence type="predicted"/>
<dbReference type="EMBL" id="LT840184">
    <property type="protein sequence ID" value="SMF89965.1"/>
    <property type="molecule type" value="Genomic_DNA"/>
</dbReference>
<evidence type="ECO:0000313" key="2">
    <source>
        <dbReference type="Proteomes" id="UP000192940"/>
    </source>
</evidence>
<accession>A0A1X7HNS7</accession>
<keyword evidence="2" id="KW-1185">Reference proteome</keyword>